<sequence length="117" mass="13232">MCYAIPKELCKAYRGDQNSFSMLLGLERRRLPLPVNNRSCGQHRCPCWWQPWPLWLPLAGWPLAVAPYELVVGGRSLRRIAADRPCGRHAASGYARGRLLPLRAGPSNIQRPPYRGP</sequence>
<name>A0A426Z5K4_ENSVE</name>
<reference evidence="1 2" key="1">
    <citation type="journal article" date="2014" name="Agronomy (Basel)">
        <title>A Draft Genome Sequence for Ensete ventricosum, the Drought-Tolerant Tree Against Hunger.</title>
        <authorList>
            <person name="Harrison J."/>
            <person name="Moore K.A."/>
            <person name="Paszkiewicz K."/>
            <person name="Jones T."/>
            <person name="Grant M."/>
            <person name="Ambacheew D."/>
            <person name="Muzemil S."/>
            <person name="Studholme D.J."/>
        </authorList>
    </citation>
    <scope>NUCLEOTIDE SEQUENCE [LARGE SCALE GENOMIC DNA]</scope>
</reference>
<dbReference type="AlphaFoldDB" id="A0A426Z5K4"/>
<dbReference type="EMBL" id="AMZH03008295">
    <property type="protein sequence ID" value="RRT59267.1"/>
    <property type="molecule type" value="Genomic_DNA"/>
</dbReference>
<gene>
    <name evidence="1" type="ORF">B296_00012220</name>
</gene>
<protein>
    <submittedName>
        <fullName evidence="1">Uncharacterized protein</fullName>
    </submittedName>
</protein>
<comment type="caution">
    <text evidence="1">The sequence shown here is derived from an EMBL/GenBank/DDBJ whole genome shotgun (WGS) entry which is preliminary data.</text>
</comment>
<accession>A0A426Z5K4</accession>
<organism evidence="1 2">
    <name type="scientific">Ensete ventricosum</name>
    <name type="common">Abyssinian banana</name>
    <name type="synonym">Musa ensete</name>
    <dbReference type="NCBI Taxonomy" id="4639"/>
    <lineage>
        <taxon>Eukaryota</taxon>
        <taxon>Viridiplantae</taxon>
        <taxon>Streptophyta</taxon>
        <taxon>Embryophyta</taxon>
        <taxon>Tracheophyta</taxon>
        <taxon>Spermatophyta</taxon>
        <taxon>Magnoliopsida</taxon>
        <taxon>Liliopsida</taxon>
        <taxon>Zingiberales</taxon>
        <taxon>Musaceae</taxon>
        <taxon>Ensete</taxon>
    </lineage>
</organism>
<evidence type="ECO:0000313" key="2">
    <source>
        <dbReference type="Proteomes" id="UP000287651"/>
    </source>
</evidence>
<proteinExistence type="predicted"/>
<dbReference type="Proteomes" id="UP000287651">
    <property type="component" value="Unassembled WGS sequence"/>
</dbReference>
<evidence type="ECO:0000313" key="1">
    <source>
        <dbReference type="EMBL" id="RRT59267.1"/>
    </source>
</evidence>